<accession>A0A131YCP5</accession>
<evidence type="ECO:0000256" key="2">
    <source>
        <dbReference type="SAM" id="SignalP"/>
    </source>
</evidence>
<organism evidence="3">
    <name type="scientific">Rhipicephalus appendiculatus</name>
    <name type="common">Brown ear tick</name>
    <dbReference type="NCBI Taxonomy" id="34631"/>
    <lineage>
        <taxon>Eukaryota</taxon>
        <taxon>Metazoa</taxon>
        <taxon>Ecdysozoa</taxon>
        <taxon>Arthropoda</taxon>
        <taxon>Chelicerata</taxon>
        <taxon>Arachnida</taxon>
        <taxon>Acari</taxon>
        <taxon>Parasitiformes</taxon>
        <taxon>Ixodida</taxon>
        <taxon>Ixodoidea</taxon>
        <taxon>Ixodidae</taxon>
        <taxon>Rhipicephalinae</taxon>
        <taxon>Rhipicephalus</taxon>
        <taxon>Rhipicephalus</taxon>
    </lineage>
</organism>
<feature type="signal peptide" evidence="2">
    <location>
        <begin position="1"/>
        <end position="22"/>
    </location>
</feature>
<protein>
    <submittedName>
        <fullName evidence="3">Uncharacterized protein</fullName>
    </submittedName>
</protein>
<reference evidence="3" key="1">
    <citation type="journal article" date="2016" name="Ticks Tick Borne Dis.">
        <title>De novo assembly and annotation of the salivary gland transcriptome of Rhipicephalus appendiculatus male and female ticks during blood feeding.</title>
        <authorList>
            <person name="de Castro M.H."/>
            <person name="de Klerk D."/>
            <person name="Pienaar R."/>
            <person name="Latif A.A."/>
            <person name="Rees D.J."/>
            <person name="Mans B.J."/>
        </authorList>
    </citation>
    <scope>NUCLEOTIDE SEQUENCE</scope>
    <source>
        <tissue evidence="3">Salivary glands</tissue>
    </source>
</reference>
<keyword evidence="2" id="KW-0732">Signal</keyword>
<dbReference type="AlphaFoldDB" id="A0A131YCP5"/>
<feature type="region of interest" description="Disordered" evidence="1">
    <location>
        <begin position="74"/>
        <end position="170"/>
    </location>
</feature>
<evidence type="ECO:0000256" key="1">
    <source>
        <dbReference type="SAM" id="MobiDB-lite"/>
    </source>
</evidence>
<feature type="chain" id="PRO_5007284602" evidence="2">
    <location>
        <begin position="23"/>
        <end position="170"/>
    </location>
</feature>
<evidence type="ECO:0000313" key="3">
    <source>
        <dbReference type="EMBL" id="JAP77143.1"/>
    </source>
</evidence>
<dbReference type="EMBL" id="GEDV01011414">
    <property type="protein sequence ID" value="JAP77143.1"/>
    <property type="molecule type" value="Transcribed_RNA"/>
</dbReference>
<proteinExistence type="predicted"/>
<sequence length="170" mass="19151">MQVFHRGIRFLLGLFLVPLTLGQWPTGVLEQEANRTYLEVLHSFVNIPPKAESAMTNPLYMLLGDVRSLNLYGPLPPRPNERKLPPWIPQASPNNPYRRIPLPPTPTEGRILFPRGPAPDPMRNLKPGVASPPRPRRGPATPTRSLSLFAHKQLPPMPRRSKSASNVRQR</sequence>
<name>A0A131YCP5_RHIAP</name>